<feature type="transmembrane region" description="Helical" evidence="1">
    <location>
        <begin position="29"/>
        <end position="47"/>
    </location>
</feature>
<keyword evidence="1" id="KW-0812">Transmembrane</keyword>
<keyword evidence="1" id="KW-1133">Transmembrane helix</keyword>
<proteinExistence type="predicted"/>
<comment type="caution">
    <text evidence="2">The sequence shown here is derived from an EMBL/GenBank/DDBJ whole genome shotgun (WGS) entry which is preliminary data.</text>
</comment>
<dbReference type="Proteomes" id="UP000241868">
    <property type="component" value="Unassembled WGS sequence"/>
</dbReference>
<dbReference type="EMBL" id="PXYY01000158">
    <property type="protein sequence ID" value="PSJ79215.1"/>
    <property type="molecule type" value="Genomic_DNA"/>
</dbReference>
<organism evidence="2 3">
    <name type="scientific">Neisseria iguanae</name>
    <dbReference type="NCBI Taxonomy" id="90242"/>
    <lineage>
        <taxon>Bacteria</taxon>
        <taxon>Pseudomonadati</taxon>
        <taxon>Pseudomonadota</taxon>
        <taxon>Betaproteobacteria</taxon>
        <taxon>Neisseriales</taxon>
        <taxon>Neisseriaceae</taxon>
        <taxon>Neisseria</taxon>
    </lineage>
</organism>
<dbReference type="RefSeq" id="WP_146135182.1">
    <property type="nucleotide sequence ID" value="NZ_PXYY01000158.1"/>
</dbReference>
<dbReference type="AlphaFoldDB" id="A0A2P7TX39"/>
<evidence type="ECO:0000313" key="3">
    <source>
        <dbReference type="Proteomes" id="UP000241868"/>
    </source>
</evidence>
<accession>A0A2P7TX39</accession>
<evidence type="ECO:0000313" key="2">
    <source>
        <dbReference type="EMBL" id="PSJ79215.1"/>
    </source>
</evidence>
<keyword evidence="1" id="KW-0472">Membrane</keyword>
<feature type="non-terminal residue" evidence="2">
    <location>
        <position position="1"/>
    </location>
</feature>
<sequence length="59" mass="7187">AYLPPAVSDNPDLNPIEKMRVWVKRLRKMWRLGCVDSLFFYLLWFFSDFTNIFNPYLKN</sequence>
<keyword evidence="3" id="KW-1185">Reference proteome</keyword>
<protein>
    <submittedName>
        <fullName evidence="2">Uncharacterized protein</fullName>
    </submittedName>
</protein>
<reference evidence="2 3" key="1">
    <citation type="submission" date="2018-03" db="EMBL/GenBank/DDBJ databases">
        <title>Neisseria weixii sp. nov., isolated from the intestinal contents of Tibetan Plateau pika (Ochotona curzoniae) in Yushu, Qinghai Province, China.</title>
        <authorList>
            <person name="Gui Z."/>
        </authorList>
    </citation>
    <scope>NUCLEOTIDE SEQUENCE [LARGE SCALE GENOMIC DNA]</scope>
    <source>
        <strain evidence="2 3">ATCC 51483</strain>
    </source>
</reference>
<evidence type="ECO:0000256" key="1">
    <source>
        <dbReference type="SAM" id="Phobius"/>
    </source>
</evidence>
<name>A0A2P7TX39_9NEIS</name>
<gene>
    <name evidence="2" type="ORF">C7N83_13605</name>
</gene>